<name>A0A5B7HGR4_PORTR</name>
<evidence type="ECO:0000256" key="1">
    <source>
        <dbReference type="SAM" id="MobiDB-lite"/>
    </source>
</evidence>
<protein>
    <submittedName>
        <fullName evidence="2">Uncharacterized protein</fullName>
    </submittedName>
</protein>
<reference evidence="2 3" key="1">
    <citation type="submission" date="2019-05" db="EMBL/GenBank/DDBJ databases">
        <title>Another draft genome of Portunus trituberculatus and its Hox gene families provides insights of decapod evolution.</title>
        <authorList>
            <person name="Jeong J.-H."/>
            <person name="Song I."/>
            <person name="Kim S."/>
            <person name="Choi T."/>
            <person name="Kim D."/>
            <person name="Ryu S."/>
            <person name="Kim W."/>
        </authorList>
    </citation>
    <scope>NUCLEOTIDE SEQUENCE [LARGE SCALE GENOMIC DNA]</scope>
    <source>
        <tissue evidence="2">Muscle</tissue>
    </source>
</reference>
<evidence type="ECO:0000313" key="3">
    <source>
        <dbReference type="Proteomes" id="UP000324222"/>
    </source>
</evidence>
<organism evidence="2 3">
    <name type="scientific">Portunus trituberculatus</name>
    <name type="common">Swimming crab</name>
    <name type="synonym">Neptunus trituberculatus</name>
    <dbReference type="NCBI Taxonomy" id="210409"/>
    <lineage>
        <taxon>Eukaryota</taxon>
        <taxon>Metazoa</taxon>
        <taxon>Ecdysozoa</taxon>
        <taxon>Arthropoda</taxon>
        <taxon>Crustacea</taxon>
        <taxon>Multicrustacea</taxon>
        <taxon>Malacostraca</taxon>
        <taxon>Eumalacostraca</taxon>
        <taxon>Eucarida</taxon>
        <taxon>Decapoda</taxon>
        <taxon>Pleocyemata</taxon>
        <taxon>Brachyura</taxon>
        <taxon>Eubrachyura</taxon>
        <taxon>Portunoidea</taxon>
        <taxon>Portunidae</taxon>
        <taxon>Portuninae</taxon>
        <taxon>Portunus</taxon>
    </lineage>
</organism>
<sequence>MVGLPVPPSLTHPTLPAPPRPAPPVAPTSTGLLSPVSLDTDQWSGAGGRLRWRYERGHVRPGCVKRDGAFWYLMAWRMGAGGRGAGTGLGWGGSAHRRLHDAAARRAAELNTSCLLHTISKVKSGHVAASCSLHGDRGLGVAAPGRGAELDTISGVLSDAASRVHLLAAGNTRTRAAPLGWGVQPLRASTVGSNSSSTSRQACRAAGPRGATAHFSSPLRCVPCAALAATTGRHRGLLAL</sequence>
<dbReference type="EMBL" id="VSRR010028890">
    <property type="protein sequence ID" value="MPC69106.1"/>
    <property type="molecule type" value="Genomic_DNA"/>
</dbReference>
<comment type="caution">
    <text evidence="2">The sequence shown here is derived from an EMBL/GenBank/DDBJ whole genome shotgun (WGS) entry which is preliminary data.</text>
</comment>
<feature type="compositionally biased region" description="Pro residues" evidence="1">
    <location>
        <begin position="1"/>
        <end position="26"/>
    </location>
</feature>
<proteinExistence type="predicted"/>
<dbReference type="AlphaFoldDB" id="A0A5B7HGR4"/>
<dbReference type="Proteomes" id="UP000324222">
    <property type="component" value="Unassembled WGS sequence"/>
</dbReference>
<keyword evidence="3" id="KW-1185">Reference proteome</keyword>
<accession>A0A5B7HGR4</accession>
<gene>
    <name evidence="2" type="ORF">E2C01_063321</name>
</gene>
<feature type="region of interest" description="Disordered" evidence="1">
    <location>
        <begin position="1"/>
        <end position="34"/>
    </location>
</feature>
<evidence type="ECO:0000313" key="2">
    <source>
        <dbReference type="EMBL" id="MPC69106.1"/>
    </source>
</evidence>